<dbReference type="Gene3D" id="3.40.50.10140">
    <property type="entry name" value="Toll/interleukin-1 receptor homology (TIR) domain"/>
    <property type="match status" value="1"/>
</dbReference>
<dbReference type="InterPro" id="IPR035897">
    <property type="entry name" value="Toll_tir_struct_dom_sf"/>
</dbReference>
<dbReference type="GO" id="GO:0061809">
    <property type="term" value="F:NAD+ nucleosidase activity, cyclic ADP-ribose generating"/>
    <property type="evidence" value="ECO:0007669"/>
    <property type="project" value="UniProtKB-EC"/>
</dbReference>
<dbReference type="SUPFAM" id="SSF52200">
    <property type="entry name" value="Toll/Interleukin receptor TIR domain"/>
    <property type="match status" value="1"/>
</dbReference>
<keyword evidence="7" id="KW-1185">Reference proteome</keyword>
<protein>
    <recommendedName>
        <fullName evidence="1">ADP-ribosyl cyclase/cyclic ADP-ribose hydrolase</fullName>
        <ecNumber evidence="1">3.2.2.6</ecNumber>
    </recommendedName>
</protein>
<dbReference type="AlphaFoldDB" id="A0A6A4KN69"/>
<dbReference type="Proteomes" id="UP000428333">
    <property type="component" value="Linkage Group LG13"/>
</dbReference>
<evidence type="ECO:0000256" key="1">
    <source>
        <dbReference type="ARBA" id="ARBA00011982"/>
    </source>
</evidence>
<dbReference type="OrthoDB" id="6160824at2759"/>
<sequence length="159" mass="17819">MSIIVFSKNFLNSTACLFEIRTIIEHRKKKSDHLILPVFYEVEVDPWEIKEQAKNLDSGEKKLRADKVKGWGAALEEVLSIVGRKLENENVLKNISTKSGSSLTLSMNTIQEIKDMAAMASRMRRVGDPTVHLPAILFGTHAEKILACEANQLIAATKR</sequence>
<dbReference type="GO" id="GO:0007165">
    <property type="term" value="P:signal transduction"/>
    <property type="evidence" value="ECO:0007669"/>
    <property type="project" value="InterPro"/>
</dbReference>
<feature type="domain" description="TIR" evidence="5">
    <location>
        <begin position="1"/>
        <end position="67"/>
    </location>
</feature>
<organism evidence="6 7">
    <name type="scientific">Rhododendron williamsianum</name>
    <dbReference type="NCBI Taxonomy" id="262921"/>
    <lineage>
        <taxon>Eukaryota</taxon>
        <taxon>Viridiplantae</taxon>
        <taxon>Streptophyta</taxon>
        <taxon>Embryophyta</taxon>
        <taxon>Tracheophyta</taxon>
        <taxon>Spermatophyta</taxon>
        <taxon>Magnoliopsida</taxon>
        <taxon>eudicotyledons</taxon>
        <taxon>Gunneridae</taxon>
        <taxon>Pentapetalae</taxon>
        <taxon>asterids</taxon>
        <taxon>Ericales</taxon>
        <taxon>Ericaceae</taxon>
        <taxon>Ericoideae</taxon>
        <taxon>Rhodoreae</taxon>
        <taxon>Rhododendron</taxon>
    </lineage>
</organism>
<keyword evidence="2" id="KW-0378">Hydrolase</keyword>
<dbReference type="InterPro" id="IPR000157">
    <property type="entry name" value="TIR_dom"/>
</dbReference>
<dbReference type="EC" id="3.2.2.6" evidence="1"/>
<dbReference type="PANTHER" id="PTHR32009:SF39">
    <property type="entry name" value="TIR DOMAIN-CONTAINING PROTEIN"/>
    <property type="match status" value="1"/>
</dbReference>
<keyword evidence="3" id="KW-0520">NAD</keyword>
<name>A0A6A4KN69_9ERIC</name>
<reference evidence="6 7" key="1">
    <citation type="journal article" date="2019" name="Genome Biol. Evol.">
        <title>The Rhododendron genome and chromosomal organization provide insight into shared whole-genome duplications across the heath family (Ericaceae).</title>
        <authorList>
            <person name="Soza V.L."/>
            <person name="Lindsley D."/>
            <person name="Waalkes A."/>
            <person name="Ramage E."/>
            <person name="Patwardhan R.P."/>
            <person name="Burton J.N."/>
            <person name="Adey A."/>
            <person name="Kumar A."/>
            <person name="Qiu R."/>
            <person name="Shendure J."/>
            <person name="Hall B."/>
        </authorList>
    </citation>
    <scope>NUCLEOTIDE SEQUENCE [LARGE SCALE GENOMIC DNA]</scope>
    <source>
        <strain evidence="6">RSF 1966-606</strain>
    </source>
</reference>
<proteinExistence type="predicted"/>
<evidence type="ECO:0000259" key="5">
    <source>
        <dbReference type="PROSITE" id="PS50104"/>
    </source>
</evidence>
<dbReference type="EMBL" id="QEFC01003709">
    <property type="protein sequence ID" value="KAE9447060.1"/>
    <property type="molecule type" value="Genomic_DNA"/>
</dbReference>
<evidence type="ECO:0000313" key="6">
    <source>
        <dbReference type="EMBL" id="KAE9447060.1"/>
    </source>
</evidence>
<comment type="catalytic activity">
    <reaction evidence="4">
        <text>NAD(+) + H2O = ADP-D-ribose + nicotinamide + H(+)</text>
        <dbReference type="Rhea" id="RHEA:16301"/>
        <dbReference type="ChEBI" id="CHEBI:15377"/>
        <dbReference type="ChEBI" id="CHEBI:15378"/>
        <dbReference type="ChEBI" id="CHEBI:17154"/>
        <dbReference type="ChEBI" id="CHEBI:57540"/>
        <dbReference type="ChEBI" id="CHEBI:57967"/>
        <dbReference type="EC" id="3.2.2.6"/>
    </reaction>
    <physiologicalReaction direction="left-to-right" evidence="4">
        <dbReference type="Rhea" id="RHEA:16302"/>
    </physiologicalReaction>
</comment>
<evidence type="ECO:0000256" key="3">
    <source>
        <dbReference type="ARBA" id="ARBA00023027"/>
    </source>
</evidence>
<comment type="caution">
    <text evidence="6">The sequence shown here is derived from an EMBL/GenBank/DDBJ whole genome shotgun (WGS) entry which is preliminary data.</text>
</comment>
<evidence type="ECO:0000313" key="7">
    <source>
        <dbReference type="Proteomes" id="UP000428333"/>
    </source>
</evidence>
<feature type="non-terminal residue" evidence="6">
    <location>
        <position position="1"/>
    </location>
</feature>
<evidence type="ECO:0000256" key="2">
    <source>
        <dbReference type="ARBA" id="ARBA00022801"/>
    </source>
</evidence>
<gene>
    <name evidence="6" type="ORF">C3L33_21060</name>
</gene>
<dbReference type="Pfam" id="PF01582">
    <property type="entry name" value="TIR"/>
    <property type="match status" value="1"/>
</dbReference>
<dbReference type="PANTHER" id="PTHR32009">
    <property type="entry name" value="TMV RESISTANCE PROTEIN N-LIKE"/>
    <property type="match status" value="1"/>
</dbReference>
<evidence type="ECO:0000256" key="4">
    <source>
        <dbReference type="ARBA" id="ARBA00047304"/>
    </source>
</evidence>
<accession>A0A6A4KN69</accession>
<dbReference type="PROSITE" id="PS50104">
    <property type="entry name" value="TIR"/>
    <property type="match status" value="1"/>
</dbReference>